<sequence>MKTVQFILGIVTFFSFTLGNAQENVFLKRGYWKANPSISQIEQDIKAGNNVTALNESMFDAVCYALMEKADNTTIKYLLGKKGNEVDKLTHDGRTYIFWAAYRDNLEIMQYLVDKGAKANIEDSHGYSVMNFAAVTGQTNPELYDFLLENNADIKAKNHDGANALLLVAPFVKDYGTIAYFVSKGLDLKSTDDHGNGVFHYAAKGGHIPLLKTLVKKGLPYTTVNNKGQNALHMASLGTRNSQNSLETYKYLESLGINPDTSDIENRNPLHAIAYKTNDLEVFKYFINKGVDVDQQDKAGNSPFMNAAKSNTLEVVKFLSDHVEDIDAQNKSGHTALVMAVNRNSGEVVDFIIRKGADIHVKDVKDNTLAHYLLNTYKNAEPESFEQKLKLLTDKGLSLNETQENGNTLLHLAVKENNLSLLKRLEAFDIDINQKNKDGITPLHMAAMTSNNDIILKYLISQGADKSVKTEFEESVYDLANENELLRERQVTLEFLK</sequence>
<dbReference type="PANTHER" id="PTHR24198">
    <property type="entry name" value="ANKYRIN REPEAT AND PROTEIN KINASE DOMAIN-CONTAINING PROTEIN"/>
    <property type="match status" value="1"/>
</dbReference>
<dbReference type="RefSeq" id="WP_179242566.1">
    <property type="nucleotide sequence ID" value="NZ_CP058595.1"/>
</dbReference>
<dbReference type="PANTHER" id="PTHR24198:SF165">
    <property type="entry name" value="ANKYRIN REPEAT-CONTAINING PROTEIN-RELATED"/>
    <property type="match status" value="1"/>
</dbReference>
<feature type="repeat" description="ANK" evidence="3">
    <location>
        <begin position="299"/>
        <end position="331"/>
    </location>
</feature>
<feature type="repeat" description="ANK" evidence="3">
    <location>
        <begin position="92"/>
        <end position="124"/>
    </location>
</feature>
<feature type="repeat" description="ANK" evidence="3">
    <location>
        <begin position="265"/>
        <end position="298"/>
    </location>
</feature>
<evidence type="ECO:0000313" key="5">
    <source>
        <dbReference type="Proteomes" id="UP000509302"/>
    </source>
</evidence>
<feature type="repeat" description="ANK" evidence="3">
    <location>
        <begin position="405"/>
        <end position="437"/>
    </location>
</feature>
<evidence type="ECO:0000256" key="3">
    <source>
        <dbReference type="PROSITE-ProRule" id="PRU00023"/>
    </source>
</evidence>
<dbReference type="Pfam" id="PF12796">
    <property type="entry name" value="Ank_2"/>
    <property type="match status" value="4"/>
</dbReference>
<keyword evidence="5" id="KW-1185">Reference proteome</keyword>
<reference evidence="4 5" key="1">
    <citation type="journal article" date="2006" name="Int. J. Syst. Evol. Microbiol.">
        <title>Costertonia aggregata gen. nov., sp. nov., a mesophilic marine bacterium of the family Flavobacteriaceae, isolated from a mature biofilm.</title>
        <authorList>
            <person name="Kwon K.K."/>
            <person name="Lee Y.K."/>
            <person name="Lee H.K."/>
        </authorList>
    </citation>
    <scope>NUCLEOTIDE SEQUENCE [LARGE SCALE GENOMIC DNA]</scope>
    <source>
        <strain evidence="4 5">KCCM 42265</strain>
    </source>
</reference>
<dbReference type="KEGG" id="cagg:HYG79_13335"/>
<protein>
    <submittedName>
        <fullName evidence="4">Ankyrin repeat domain-containing protein</fullName>
    </submittedName>
</protein>
<keyword evidence="1" id="KW-0677">Repeat</keyword>
<dbReference type="PROSITE" id="PS50088">
    <property type="entry name" value="ANK_REPEAT"/>
    <property type="match status" value="8"/>
</dbReference>
<accession>A0A7H9AS79</accession>
<dbReference type="SMART" id="SM00248">
    <property type="entry name" value="ANK"/>
    <property type="match status" value="11"/>
</dbReference>
<name>A0A7H9AS79_9FLAO</name>
<evidence type="ECO:0000256" key="1">
    <source>
        <dbReference type="ARBA" id="ARBA00022737"/>
    </source>
</evidence>
<dbReference type="PRINTS" id="PR01415">
    <property type="entry name" value="ANKYRIN"/>
</dbReference>
<feature type="repeat" description="ANK" evidence="3">
    <location>
        <begin position="194"/>
        <end position="226"/>
    </location>
</feature>
<dbReference type="InterPro" id="IPR002110">
    <property type="entry name" value="Ankyrin_rpt"/>
</dbReference>
<dbReference type="Gene3D" id="1.25.40.20">
    <property type="entry name" value="Ankyrin repeat-containing domain"/>
    <property type="match status" value="3"/>
</dbReference>
<evidence type="ECO:0000313" key="4">
    <source>
        <dbReference type="EMBL" id="QLG46286.1"/>
    </source>
</evidence>
<feature type="repeat" description="ANK" evidence="3">
    <location>
        <begin position="125"/>
        <end position="159"/>
    </location>
</feature>
<gene>
    <name evidence="4" type="ORF">HYG79_13335</name>
</gene>
<dbReference type="PROSITE" id="PS50297">
    <property type="entry name" value="ANK_REP_REGION"/>
    <property type="match status" value="4"/>
</dbReference>
<dbReference type="SUPFAM" id="SSF48403">
    <property type="entry name" value="Ankyrin repeat"/>
    <property type="match status" value="2"/>
</dbReference>
<dbReference type="InterPro" id="IPR036770">
    <property type="entry name" value="Ankyrin_rpt-contain_sf"/>
</dbReference>
<dbReference type="Proteomes" id="UP000509302">
    <property type="component" value="Chromosome"/>
</dbReference>
<organism evidence="4 5">
    <name type="scientific">Costertonia aggregata</name>
    <dbReference type="NCBI Taxonomy" id="343403"/>
    <lineage>
        <taxon>Bacteria</taxon>
        <taxon>Pseudomonadati</taxon>
        <taxon>Bacteroidota</taxon>
        <taxon>Flavobacteriia</taxon>
        <taxon>Flavobacteriales</taxon>
        <taxon>Flavobacteriaceae</taxon>
        <taxon>Costertonia</taxon>
    </lineage>
</organism>
<feature type="repeat" description="ANK" evidence="3">
    <location>
        <begin position="332"/>
        <end position="364"/>
    </location>
</feature>
<dbReference type="AlphaFoldDB" id="A0A7H9AS79"/>
<dbReference type="EMBL" id="CP058595">
    <property type="protein sequence ID" value="QLG46286.1"/>
    <property type="molecule type" value="Genomic_DNA"/>
</dbReference>
<proteinExistence type="predicted"/>
<feature type="repeat" description="ANK" evidence="3">
    <location>
        <begin position="438"/>
        <end position="471"/>
    </location>
</feature>
<keyword evidence="2 3" id="KW-0040">ANK repeat</keyword>
<evidence type="ECO:0000256" key="2">
    <source>
        <dbReference type="ARBA" id="ARBA00023043"/>
    </source>
</evidence>